<reference evidence="3" key="1">
    <citation type="journal article" date="2019" name="Int. J. Syst. Evol. Microbiol.">
        <title>The Global Catalogue of Microorganisms (GCM) 10K type strain sequencing project: providing services to taxonomists for standard genome sequencing and annotation.</title>
        <authorList>
            <consortium name="The Broad Institute Genomics Platform"/>
            <consortium name="The Broad Institute Genome Sequencing Center for Infectious Disease"/>
            <person name="Wu L."/>
            <person name="Ma J."/>
        </authorList>
    </citation>
    <scope>NUCLEOTIDE SEQUENCE [LARGE SCALE GENOMIC DNA]</scope>
    <source>
        <strain evidence="3">NBRC 100033</strain>
    </source>
</reference>
<protein>
    <submittedName>
        <fullName evidence="2">Membrane protein</fullName>
    </submittedName>
</protein>
<sequence length="263" mass="28153">MRKILTLAGVGLLTTAAMQAQALEFNVLAGGNVWNASPSGNIQGKKNQPELDVKDKLGLSSDNQTHFFVQFDHPVPVIPNFRVSRTALEFSGNKNTGFEFLGETFTGNTQTDIDLSHTDFTAYYRLLDGVTSFIPLVDLRAELGLTVRNFDGGFEVKGSTSGGSSTQTVDLSAPLPMGYAGLRVGLPFGLSVGGKVDAIGYSGSSLSDITLDARYQYEGLPLIKPGVTAGYRSFNAKLDDLDDTYGDLEFSGAFFGAYIRAGF</sequence>
<organism evidence="2 3">
    <name type="scientific">Marinospirillum insulare</name>
    <dbReference type="NCBI Taxonomy" id="217169"/>
    <lineage>
        <taxon>Bacteria</taxon>
        <taxon>Pseudomonadati</taxon>
        <taxon>Pseudomonadota</taxon>
        <taxon>Gammaproteobacteria</taxon>
        <taxon>Oceanospirillales</taxon>
        <taxon>Oceanospirillaceae</taxon>
        <taxon>Marinospirillum</taxon>
    </lineage>
</organism>
<accession>A0ABQ5ZX61</accession>
<evidence type="ECO:0000313" key="2">
    <source>
        <dbReference type="EMBL" id="GLR64765.1"/>
    </source>
</evidence>
<dbReference type="Proteomes" id="UP001156682">
    <property type="component" value="Unassembled WGS sequence"/>
</dbReference>
<name>A0ABQ5ZX61_9GAMM</name>
<evidence type="ECO:0000256" key="1">
    <source>
        <dbReference type="SAM" id="SignalP"/>
    </source>
</evidence>
<dbReference type="RefSeq" id="WP_051610484.1">
    <property type="nucleotide sequence ID" value="NZ_BSOR01000038.1"/>
</dbReference>
<dbReference type="EMBL" id="BSOR01000038">
    <property type="protein sequence ID" value="GLR64765.1"/>
    <property type="molecule type" value="Genomic_DNA"/>
</dbReference>
<keyword evidence="1" id="KW-0732">Signal</keyword>
<comment type="caution">
    <text evidence="2">The sequence shown here is derived from an EMBL/GenBank/DDBJ whole genome shotgun (WGS) entry which is preliminary data.</text>
</comment>
<feature type="signal peptide" evidence="1">
    <location>
        <begin position="1"/>
        <end position="22"/>
    </location>
</feature>
<proteinExistence type="predicted"/>
<dbReference type="InterPro" id="IPR026387">
    <property type="entry name" value="OMP_w_GlyGly"/>
</dbReference>
<dbReference type="NCBIfam" id="TIGR04219">
    <property type="entry name" value="OMP_w_GlyGly"/>
    <property type="match status" value="1"/>
</dbReference>
<feature type="chain" id="PRO_5045670649" evidence="1">
    <location>
        <begin position="23"/>
        <end position="263"/>
    </location>
</feature>
<evidence type="ECO:0000313" key="3">
    <source>
        <dbReference type="Proteomes" id="UP001156682"/>
    </source>
</evidence>
<keyword evidence="3" id="KW-1185">Reference proteome</keyword>
<gene>
    <name evidence="2" type="ORF">GCM10007878_22030</name>
</gene>